<comment type="catalytic activity">
    <reaction evidence="9">
        <text>a 5,6-dihydrouridine in tRNA + NADP(+) = a uridine in tRNA + NADPH + H(+)</text>
        <dbReference type="Rhea" id="RHEA:23624"/>
        <dbReference type="Rhea" id="RHEA-COMP:13339"/>
        <dbReference type="Rhea" id="RHEA-COMP:13887"/>
        <dbReference type="ChEBI" id="CHEBI:15378"/>
        <dbReference type="ChEBI" id="CHEBI:57783"/>
        <dbReference type="ChEBI" id="CHEBI:58349"/>
        <dbReference type="ChEBI" id="CHEBI:65315"/>
        <dbReference type="ChEBI" id="CHEBI:74443"/>
    </reaction>
</comment>
<evidence type="ECO:0000256" key="12">
    <source>
        <dbReference type="PIRSR" id="PIRSR006621-1"/>
    </source>
</evidence>
<dbReference type="Proteomes" id="UP000736328">
    <property type="component" value="Unassembled WGS sequence"/>
</dbReference>
<evidence type="ECO:0000313" key="16">
    <source>
        <dbReference type="Proteomes" id="UP000736328"/>
    </source>
</evidence>
<evidence type="ECO:0000256" key="5">
    <source>
        <dbReference type="ARBA" id="ARBA00022694"/>
    </source>
</evidence>
<dbReference type="NCBIfam" id="TIGR00737">
    <property type="entry name" value="nifR3_yhdG"/>
    <property type="match status" value="1"/>
</dbReference>
<keyword evidence="7" id="KW-0694">RNA-binding</keyword>
<dbReference type="InterPro" id="IPR001269">
    <property type="entry name" value="DUS_fam"/>
</dbReference>
<evidence type="ECO:0000256" key="3">
    <source>
        <dbReference type="ARBA" id="ARBA00022630"/>
    </source>
</evidence>
<proteinExistence type="inferred from homology"/>
<feature type="binding site" evidence="13">
    <location>
        <position position="72"/>
    </location>
    <ligand>
        <name>FMN</name>
        <dbReference type="ChEBI" id="CHEBI:58210"/>
    </ligand>
</feature>
<keyword evidence="8 11" id="KW-0560">Oxidoreductase</keyword>
<name>A0A933IAY7_UNCT6</name>
<evidence type="ECO:0000256" key="4">
    <source>
        <dbReference type="ARBA" id="ARBA00022643"/>
    </source>
</evidence>
<dbReference type="InterPro" id="IPR004652">
    <property type="entry name" value="DusB-like"/>
</dbReference>
<accession>A0A933IAY7</accession>
<protein>
    <recommendedName>
        <fullName evidence="11">tRNA-dihydrouridine synthase</fullName>
        <ecNumber evidence="11">1.3.1.-</ecNumber>
    </recommendedName>
</protein>
<evidence type="ECO:0000256" key="1">
    <source>
        <dbReference type="ARBA" id="ARBA00002790"/>
    </source>
</evidence>
<comment type="catalytic activity">
    <reaction evidence="10">
        <text>a 5,6-dihydrouridine in tRNA + NAD(+) = a uridine in tRNA + NADH + H(+)</text>
        <dbReference type="Rhea" id="RHEA:54452"/>
        <dbReference type="Rhea" id="RHEA-COMP:13339"/>
        <dbReference type="Rhea" id="RHEA-COMP:13887"/>
        <dbReference type="ChEBI" id="CHEBI:15378"/>
        <dbReference type="ChEBI" id="CHEBI:57540"/>
        <dbReference type="ChEBI" id="CHEBI:57945"/>
        <dbReference type="ChEBI" id="CHEBI:65315"/>
        <dbReference type="ChEBI" id="CHEBI:74443"/>
    </reaction>
</comment>
<evidence type="ECO:0000256" key="11">
    <source>
        <dbReference type="PIRNR" id="PIRNR006621"/>
    </source>
</evidence>
<dbReference type="EC" id="1.3.1.-" evidence="11"/>
<comment type="caution">
    <text evidence="15">The sequence shown here is derived from an EMBL/GenBank/DDBJ whole genome shotgun (WGS) entry which is preliminary data.</text>
</comment>
<dbReference type="Pfam" id="PF01207">
    <property type="entry name" value="Dus"/>
    <property type="match status" value="1"/>
</dbReference>
<keyword evidence="3 11" id="KW-0285">Flavoprotein</keyword>
<organism evidence="15 16">
    <name type="scientific">candidate division TA06 bacterium</name>
    <dbReference type="NCBI Taxonomy" id="2250710"/>
    <lineage>
        <taxon>Bacteria</taxon>
        <taxon>Bacteria division TA06</taxon>
    </lineage>
</organism>
<evidence type="ECO:0000256" key="6">
    <source>
        <dbReference type="ARBA" id="ARBA00022857"/>
    </source>
</evidence>
<dbReference type="EMBL" id="JACQXR010000163">
    <property type="protein sequence ID" value="MBI4727852.1"/>
    <property type="molecule type" value="Genomic_DNA"/>
</dbReference>
<evidence type="ECO:0000313" key="15">
    <source>
        <dbReference type="EMBL" id="MBI4727852.1"/>
    </source>
</evidence>
<dbReference type="GO" id="GO:0050660">
    <property type="term" value="F:flavin adenine dinucleotide binding"/>
    <property type="evidence" value="ECO:0007669"/>
    <property type="project" value="InterPro"/>
</dbReference>
<dbReference type="CDD" id="cd02801">
    <property type="entry name" value="DUS_like_FMN"/>
    <property type="match status" value="1"/>
</dbReference>
<evidence type="ECO:0000256" key="8">
    <source>
        <dbReference type="ARBA" id="ARBA00023002"/>
    </source>
</evidence>
<dbReference type="Gene3D" id="3.20.20.70">
    <property type="entry name" value="Aldolase class I"/>
    <property type="match status" value="1"/>
</dbReference>
<keyword evidence="2" id="KW-0820">tRNA-binding</keyword>
<reference evidence="15" key="1">
    <citation type="submission" date="2020-07" db="EMBL/GenBank/DDBJ databases">
        <title>Huge and variable diversity of episymbiotic CPR bacteria and DPANN archaea in groundwater ecosystems.</title>
        <authorList>
            <person name="He C.Y."/>
            <person name="Keren R."/>
            <person name="Whittaker M."/>
            <person name="Farag I.F."/>
            <person name="Doudna J."/>
            <person name="Cate J.H.D."/>
            <person name="Banfield J.F."/>
        </authorList>
    </citation>
    <scope>NUCLEOTIDE SEQUENCE</scope>
    <source>
        <strain evidence="15">NC_groundwater_1520_Pr4_B-0.1um_53_5</strain>
    </source>
</reference>
<dbReference type="SUPFAM" id="SSF51395">
    <property type="entry name" value="FMN-linked oxidoreductases"/>
    <property type="match status" value="1"/>
</dbReference>
<dbReference type="PANTHER" id="PTHR45846:SF1">
    <property type="entry name" value="TRNA-DIHYDROURIDINE(47) SYNTHASE [NAD(P)(+)]-LIKE"/>
    <property type="match status" value="1"/>
</dbReference>
<dbReference type="GO" id="GO:0017150">
    <property type="term" value="F:tRNA dihydrouridine synthase activity"/>
    <property type="evidence" value="ECO:0007669"/>
    <property type="project" value="InterPro"/>
</dbReference>
<evidence type="ECO:0000256" key="9">
    <source>
        <dbReference type="ARBA" id="ARBA00048205"/>
    </source>
</evidence>
<evidence type="ECO:0000256" key="7">
    <source>
        <dbReference type="ARBA" id="ARBA00022884"/>
    </source>
</evidence>
<dbReference type="PANTHER" id="PTHR45846">
    <property type="entry name" value="TRNA-DIHYDROURIDINE(47) SYNTHASE [NAD(P)(+)]-LIKE"/>
    <property type="match status" value="1"/>
</dbReference>
<feature type="binding site" evidence="13">
    <location>
        <begin position="226"/>
        <end position="227"/>
    </location>
    <ligand>
        <name>FMN</name>
        <dbReference type="ChEBI" id="CHEBI:58210"/>
    </ligand>
</feature>
<comment type="function">
    <text evidence="1 11">Catalyzes the synthesis of 5,6-dihydrouridine (D), a modified base found in the D-loop of most tRNAs, via the reduction of the C5-C6 double bond in target uridines.</text>
</comment>
<feature type="binding site" evidence="13">
    <location>
        <position position="171"/>
    </location>
    <ligand>
        <name>FMN</name>
        <dbReference type="ChEBI" id="CHEBI:58210"/>
    </ligand>
</feature>
<comment type="cofactor">
    <cofactor evidence="11 13">
        <name>FMN</name>
        <dbReference type="ChEBI" id="CHEBI:58210"/>
    </cofactor>
</comment>
<comment type="similarity">
    <text evidence="11">Belongs to the dus family.</text>
</comment>
<dbReference type="InterPro" id="IPR035587">
    <property type="entry name" value="DUS-like_FMN-bd"/>
</dbReference>
<keyword evidence="6" id="KW-0521">NADP</keyword>
<feature type="binding site" evidence="13">
    <location>
        <begin position="18"/>
        <end position="20"/>
    </location>
    <ligand>
        <name>FMN</name>
        <dbReference type="ChEBI" id="CHEBI:58210"/>
    </ligand>
</feature>
<dbReference type="Gene3D" id="1.10.1200.80">
    <property type="entry name" value="Putative flavin oxidoreducatase, domain 2"/>
    <property type="match status" value="1"/>
</dbReference>
<feature type="active site" description="Proton donor" evidence="12">
    <location>
        <position position="102"/>
    </location>
</feature>
<dbReference type="PIRSF" id="PIRSF006621">
    <property type="entry name" value="Dus"/>
    <property type="match status" value="1"/>
</dbReference>
<keyword evidence="4 11" id="KW-0288">FMN</keyword>
<dbReference type="GO" id="GO:0000049">
    <property type="term" value="F:tRNA binding"/>
    <property type="evidence" value="ECO:0007669"/>
    <property type="project" value="UniProtKB-KW"/>
</dbReference>
<evidence type="ECO:0000256" key="13">
    <source>
        <dbReference type="PIRSR" id="PIRSR006621-2"/>
    </source>
</evidence>
<gene>
    <name evidence="15" type="primary">dusB</name>
    <name evidence="15" type="ORF">HY768_11675</name>
</gene>
<evidence type="ECO:0000256" key="10">
    <source>
        <dbReference type="ARBA" id="ARBA00048802"/>
    </source>
</evidence>
<sequence length="331" mass="35552">MGLAFDISQLKGRAVLAPMAGITDSAFRVLCRRYGAALVYSEMLSAEALSRNHGKTIKMAGFREEERPAALQLFGKRPQAFADSVALLESLAPDCYDLNFGCPAPKIVKNGGGSALLKEPDLVRQIAGAAVKASPRPVLAKIRSGWEVGAENAVEIAKILEDSGIAAIAVHGRAKSQMFAGSADWAVIGRVKQAVKIPVIGNGDIRCGADAKRMVDGTGCDLVMVGRGALGNPWIFGEINEALNAKCKMQNSEFGVSWQEKLSVITQHLEMAVADKGQPKGIREMRRHLGWYIKGMPGAAALRQELMRAETRDEVMGLLEKLRSSIPSVAR</sequence>
<keyword evidence="13" id="KW-0547">Nucleotide-binding</keyword>
<keyword evidence="5 11" id="KW-0819">tRNA processing</keyword>
<evidence type="ECO:0000259" key="14">
    <source>
        <dbReference type="Pfam" id="PF01207"/>
    </source>
</evidence>
<dbReference type="AlphaFoldDB" id="A0A933IAY7"/>
<evidence type="ECO:0000256" key="2">
    <source>
        <dbReference type="ARBA" id="ARBA00022555"/>
    </source>
</evidence>
<feature type="domain" description="DUS-like FMN-binding" evidence="14">
    <location>
        <begin position="16"/>
        <end position="320"/>
    </location>
</feature>
<dbReference type="InterPro" id="IPR024036">
    <property type="entry name" value="tRNA-dHydroUridine_Synthase_C"/>
</dbReference>
<dbReference type="InterPro" id="IPR013785">
    <property type="entry name" value="Aldolase_TIM"/>
</dbReference>
<feature type="binding site" evidence="13">
    <location>
        <position position="141"/>
    </location>
    <ligand>
        <name>FMN</name>
        <dbReference type="ChEBI" id="CHEBI:58210"/>
    </ligand>
</feature>